<gene>
    <name evidence="2" type="ORF">SAMN04488508_105370</name>
</gene>
<dbReference type="RefSeq" id="WP_073316556.1">
    <property type="nucleotide sequence ID" value="NZ_FQYP01000005.1"/>
</dbReference>
<feature type="domain" description="Putative auto-transporter adhesin head GIN" evidence="1">
    <location>
        <begin position="28"/>
        <end position="207"/>
    </location>
</feature>
<protein>
    <submittedName>
        <fullName evidence="2">Putative auto-transporter adhesin, head GIN domain</fullName>
    </submittedName>
</protein>
<dbReference type="EMBL" id="FQYP01000005">
    <property type="protein sequence ID" value="SHJ11561.1"/>
    <property type="molecule type" value="Genomic_DNA"/>
</dbReference>
<proteinExistence type="predicted"/>
<dbReference type="STRING" id="570521.SAMN04488508_105370"/>
<name>A0A1M6GNM2_9FLAO</name>
<evidence type="ECO:0000313" key="3">
    <source>
        <dbReference type="Proteomes" id="UP000184432"/>
    </source>
</evidence>
<evidence type="ECO:0000313" key="2">
    <source>
        <dbReference type="EMBL" id="SHJ11561.1"/>
    </source>
</evidence>
<accession>A0A1M6GNM2</accession>
<reference evidence="3" key="1">
    <citation type="submission" date="2016-11" db="EMBL/GenBank/DDBJ databases">
        <authorList>
            <person name="Varghese N."/>
            <person name="Submissions S."/>
        </authorList>
    </citation>
    <scope>NUCLEOTIDE SEQUENCE [LARGE SCALE GENOMIC DNA]</scope>
    <source>
        <strain evidence="3">DSM 22623</strain>
    </source>
</reference>
<sequence length="224" mass="24599">MIQKLIWVLLMSPLAIIAQKTTVELETFNEIKVYDAISVNLIRSNQNKAVITGDDVNQVAIVNKDGRLKVRMEIDNMLDGKDTKVTIYHSEKLNLIDANENATITSEDIIDSKYISIRVQEGAKIALEVKARKLDVKAVSGGKINVSGTVPNQDVVVRTGGRYYGEDLKTKQTDVTVFAGGEAFIHSDEFVEANVTAGGTIEIYGNPENVKEDKTFGGAIVIRK</sequence>
<dbReference type="Gene3D" id="2.160.20.120">
    <property type="match status" value="1"/>
</dbReference>
<evidence type="ECO:0000259" key="1">
    <source>
        <dbReference type="Pfam" id="PF10988"/>
    </source>
</evidence>
<dbReference type="AlphaFoldDB" id="A0A1M6GNM2"/>
<keyword evidence="3" id="KW-1185">Reference proteome</keyword>
<dbReference type="InterPro" id="IPR021255">
    <property type="entry name" value="DUF2807"/>
</dbReference>
<organism evidence="2 3">
    <name type="scientific">Aquimarina spongiae</name>
    <dbReference type="NCBI Taxonomy" id="570521"/>
    <lineage>
        <taxon>Bacteria</taxon>
        <taxon>Pseudomonadati</taxon>
        <taxon>Bacteroidota</taxon>
        <taxon>Flavobacteriia</taxon>
        <taxon>Flavobacteriales</taxon>
        <taxon>Flavobacteriaceae</taxon>
        <taxon>Aquimarina</taxon>
    </lineage>
</organism>
<dbReference type="Proteomes" id="UP000184432">
    <property type="component" value="Unassembled WGS sequence"/>
</dbReference>
<dbReference type="Pfam" id="PF10988">
    <property type="entry name" value="DUF2807"/>
    <property type="match status" value="1"/>
</dbReference>
<dbReference type="OrthoDB" id="704821at2"/>